<comment type="caution">
    <text evidence="1">The sequence shown here is derived from an EMBL/GenBank/DDBJ whole genome shotgun (WGS) entry which is preliminary data.</text>
</comment>
<organism evidence="1 2">
    <name type="scientific">[Myrmecia] bisecta</name>
    <dbReference type="NCBI Taxonomy" id="41462"/>
    <lineage>
        <taxon>Eukaryota</taxon>
        <taxon>Viridiplantae</taxon>
        <taxon>Chlorophyta</taxon>
        <taxon>core chlorophytes</taxon>
        <taxon>Trebouxiophyceae</taxon>
        <taxon>Trebouxiales</taxon>
        <taxon>Trebouxiaceae</taxon>
        <taxon>Myrmecia</taxon>
    </lineage>
</organism>
<dbReference type="PANTHER" id="PTHR36896">
    <property type="entry name" value="OS01G0729500 PROTEIN"/>
    <property type="match status" value="1"/>
</dbReference>
<reference evidence="1 2" key="1">
    <citation type="journal article" date="2024" name="Nat. Commun.">
        <title>Phylogenomics reveals the evolutionary origins of lichenization in chlorophyte algae.</title>
        <authorList>
            <person name="Puginier C."/>
            <person name="Libourel C."/>
            <person name="Otte J."/>
            <person name="Skaloud P."/>
            <person name="Haon M."/>
            <person name="Grisel S."/>
            <person name="Petersen M."/>
            <person name="Berrin J.G."/>
            <person name="Delaux P.M."/>
            <person name="Dal Grande F."/>
            <person name="Keller J."/>
        </authorList>
    </citation>
    <scope>NUCLEOTIDE SEQUENCE [LARGE SCALE GENOMIC DNA]</scope>
    <source>
        <strain evidence="1 2">SAG 2043</strain>
    </source>
</reference>
<dbReference type="Proteomes" id="UP001489004">
    <property type="component" value="Unassembled WGS sequence"/>
</dbReference>
<sequence length="108" mass="11214">MLLSEVACAVAADCSYCSSDLVRSACYPNEEAAVLSKVPGGFFDCAGQPSRAPPVKQCTDTDEASCKADDGCVWCASAAVGASCYTEAEAKKLPAAIFDCSKRSLTQQ</sequence>
<name>A0AAW1R8A8_9CHLO</name>
<dbReference type="AlphaFoldDB" id="A0AAW1R8A8"/>
<dbReference type="PANTHER" id="PTHR36896:SF2">
    <property type="entry name" value="OS01G0729500 PROTEIN"/>
    <property type="match status" value="1"/>
</dbReference>
<keyword evidence="2" id="KW-1185">Reference proteome</keyword>
<protein>
    <submittedName>
        <fullName evidence="1">Uncharacterized protein</fullName>
    </submittedName>
</protein>
<evidence type="ECO:0000313" key="1">
    <source>
        <dbReference type="EMBL" id="KAK9830026.1"/>
    </source>
</evidence>
<proteinExistence type="predicted"/>
<accession>A0AAW1R8A8</accession>
<gene>
    <name evidence="1" type="ORF">WJX72_009283</name>
</gene>
<dbReference type="EMBL" id="JALJOR010000001">
    <property type="protein sequence ID" value="KAK9830026.1"/>
    <property type="molecule type" value="Genomic_DNA"/>
</dbReference>
<evidence type="ECO:0000313" key="2">
    <source>
        <dbReference type="Proteomes" id="UP001489004"/>
    </source>
</evidence>